<organism evidence="5 6">
    <name type="scientific">Paracoccus aminophilus JCM 7686</name>
    <dbReference type="NCBI Taxonomy" id="1367847"/>
    <lineage>
        <taxon>Bacteria</taxon>
        <taxon>Pseudomonadati</taxon>
        <taxon>Pseudomonadota</taxon>
        <taxon>Alphaproteobacteria</taxon>
        <taxon>Rhodobacterales</taxon>
        <taxon>Paracoccaceae</taxon>
        <taxon>Paracoccus</taxon>
    </lineage>
</organism>
<evidence type="ECO:0000256" key="2">
    <source>
        <dbReference type="ARBA" id="ARBA00022723"/>
    </source>
</evidence>
<keyword evidence="5" id="KW-0378">Hydrolase</keyword>
<comment type="similarity">
    <text evidence="1">Belongs to the inositol monophosphatase superfamily.</text>
</comment>
<dbReference type="PANTHER" id="PTHR20854:SF4">
    <property type="entry name" value="INOSITOL-1-MONOPHOSPHATASE-RELATED"/>
    <property type="match status" value="1"/>
</dbReference>
<evidence type="ECO:0000256" key="4">
    <source>
        <dbReference type="PIRSR" id="PIRSR600760-2"/>
    </source>
</evidence>
<dbReference type="OrthoDB" id="9785695at2"/>
<dbReference type="eggNOG" id="COG0483">
    <property type="taxonomic scope" value="Bacteria"/>
</dbReference>
<evidence type="ECO:0000256" key="3">
    <source>
        <dbReference type="ARBA" id="ARBA00022842"/>
    </source>
</evidence>
<dbReference type="Gene3D" id="3.30.540.10">
    <property type="entry name" value="Fructose-1,6-Bisphosphatase, subunit A, domain 1"/>
    <property type="match status" value="1"/>
</dbReference>
<reference evidence="5 6" key="1">
    <citation type="journal article" date="2014" name="BMC Genomics">
        <title>Architecture and functions of a multipartite genome of the methylotrophic bacterium Paracoccus aminophilus JCM 7686, containing primary and secondary chromids.</title>
        <authorList>
            <person name="Dziewit L."/>
            <person name="Czarnecki J."/>
            <person name="Wibberg D."/>
            <person name="Radlinska M."/>
            <person name="Mrozek P."/>
            <person name="Szymczak M."/>
            <person name="Schluter A."/>
            <person name="Puhler A."/>
            <person name="Bartosik D."/>
        </authorList>
    </citation>
    <scope>NUCLEOTIDE SEQUENCE [LARGE SCALE GENOMIC DNA]</scope>
    <source>
        <strain evidence="5">JCM 7686</strain>
    </source>
</reference>
<protein>
    <submittedName>
        <fullName evidence="5">Myo-inositol-1(Or 4)-monophosphatase</fullName>
        <ecNumber evidence="5">3.1.3.25</ecNumber>
    </submittedName>
</protein>
<dbReference type="InterPro" id="IPR000760">
    <property type="entry name" value="Inositol_monophosphatase-like"/>
</dbReference>
<comment type="cofactor">
    <cofactor evidence="4">
        <name>Mg(2+)</name>
        <dbReference type="ChEBI" id="CHEBI:18420"/>
    </cofactor>
</comment>
<accession>S5Y277</accession>
<dbReference type="GO" id="GO:0046872">
    <property type="term" value="F:metal ion binding"/>
    <property type="evidence" value="ECO:0007669"/>
    <property type="project" value="UniProtKB-KW"/>
</dbReference>
<dbReference type="PRINTS" id="PR00377">
    <property type="entry name" value="IMPHPHTASES"/>
</dbReference>
<evidence type="ECO:0000313" key="5">
    <source>
        <dbReference type="EMBL" id="AGT09855.1"/>
    </source>
</evidence>
<dbReference type="InterPro" id="IPR020550">
    <property type="entry name" value="Inositol_monophosphatase_CS"/>
</dbReference>
<dbReference type="Gene3D" id="3.40.190.80">
    <property type="match status" value="1"/>
</dbReference>
<dbReference type="GO" id="GO:0008934">
    <property type="term" value="F:inositol monophosphate 1-phosphatase activity"/>
    <property type="evidence" value="ECO:0007669"/>
    <property type="project" value="TreeGrafter"/>
</dbReference>
<feature type="binding site" evidence="4">
    <location>
        <position position="87"/>
    </location>
    <ligand>
        <name>Mg(2+)</name>
        <dbReference type="ChEBI" id="CHEBI:18420"/>
        <label>1</label>
        <note>catalytic</note>
    </ligand>
</feature>
<dbReference type="PROSITE" id="PS00630">
    <property type="entry name" value="IMP_2"/>
    <property type="match status" value="1"/>
</dbReference>
<dbReference type="GO" id="GO:0007165">
    <property type="term" value="P:signal transduction"/>
    <property type="evidence" value="ECO:0007669"/>
    <property type="project" value="TreeGrafter"/>
</dbReference>
<dbReference type="PANTHER" id="PTHR20854">
    <property type="entry name" value="INOSITOL MONOPHOSPHATASE"/>
    <property type="match status" value="1"/>
</dbReference>
<dbReference type="Proteomes" id="UP000015480">
    <property type="component" value="Chromosome"/>
</dbReference>
<keyword evidence="2 4" id="KW-0479">Metal-binding</keyword>
<feature type="binding site" evidence="4">
    <location>
        <position position="212"/>
    </location>
    <ligand>
        <name>Mg(2+)</name>
        <dbReference type="ChEBI" id="CHEBI:18420"/>
        <label>1</label>
        <note>catalytic</note>
    </ligand>
</feature>
<name>S5Y277_PARAH</name>
<dbReference type="EMBL" id="CP006650">
    <property type="protein sequence ID" value="AGT09855.1"/>
    <property type="molecule type" value="Genomic_DNA"/>
</dbReference>
<feature type="binding site" evidence="4">
    <location>
        <position position="71"/>
    </location>
    <ligand>
        <name>Mg(2+)</name>
        <dbReference type="ChEBI" id="CHEBI:18420"/>
        <label>1</label>
        <note>catalytic</note>
    </ligand>
</feature>
<feature type="binding site" evidence="4">
    <location>
        <position position="85"/>
    </location>
    <ligand>
        <name>Mg(2+)</name>
        <dbReference type="ChEBI" id="CHEBI:18420"/>
        <label>1</label>
        <note>catalytic</note>
    </ligand>
</feature>
<dbReference type="AlphaFoldDB" id="S5Y277"/>
<evidence type="ECO:0000313" key="6">
    <source>
        <dbReference type="Proteomes" id="UP000015480"/>
    </source>
</evidence>
<dbReference type="HOGENOM" id="CLU_044118_0_3_5"/>
<dbReference type="Pfam" id="PF00459">
    <property type="entry name" value="Inositol_P"/>
    <property type="match status" value="1"/>
</dbReference>
<dbReference type="EC" id="3.1.3.25" evidence="5"/>
<dbReference type="PATRIC" id="fig|1367847.3.peg.2805"/>
<gene>
    <name evidence="5" type="ORF">JCM7686_2799</name>
</gene>
<evidence type="ECO:0000256" key="1">
    <source>
        <dbReference type="ARBA" id="ARBA00009759"/>
    </source>
</evidence>
<feature type="binding site" evidence="4">
    <location>
        <position position="88"/>
    </location>
    <ligand>
        <name>Mg(2+)</name>
        <dbReference type="ChEBI" id="CHEBI:18420"/>
        <label>1</label>
        <note>catalytic</note>
    </ligand>
</feature>
<dbReference type="KEGG" id="pami:JCM7686_2799"/>
<dbReference type="GO" id="GO:0006020">
    <property type="term" value="P:inositol metabolic process"/>
    <property type="evidence" value="ECO:0007669"/>
    <property type="project" value="TreeGrafter"/>
</dbReference>
<dbReference type="SUPFAM" id="SSF56655">
    <property type="entry name" value="Carbohydrate phosphatase"/>
    <property type="match status" value="1"/>
</dbReference>
<sequence>MRGRDIDTKATAACELAKIGGAIALTSFRSAALGLREKAPGDLVTEADLAVDRRLIAEIRARFPEDAILTEESGGSAPERVWVIDPIDGTTNLSRGLARFAISVAYCEEGRPVCGAILNPVSGELFHARLGHGAYLGDTALRVAQTPARLIELGHGNPQDAAGIDESYLALSRAGLQAGWDLRNAGSAALALADVAAGRIDGFAEASLASWDVAAGLLLVTEAGGREGDFFAAGSDLTRRGPVIAGSAAAFPALQAAYAALPAQVRA</sequence>
<keyword evidence="3 4" id="KW-0460">Magnesium</keyword>
<proteinExistence type="inferred from homology"/>
<dbReference type="RefSeq" id="WP_020951493.1">
    <property type="nucleotide sequence ID" value="NC_022041.1"/>
</dbReference>
<dbReference type="STRING" id="1367847.JCM7686_2799"/>
<keyword evidence="6" id="KW-1185">Reference proteome</keyword>
<dbReference type="GO" id="GO:0046854">
    <property type="term" value="P:phosphatidylinositol phosphate biosynthetic process"/>
    <property type="evidence" value="ECO:0007669"/>
    <property type="project" value="InterPro"/>
</dbReference>